<dbReference type="Proteomes" id="UP001595807">
    <property type="component" value="Unassembled WGS sequence"/>
</dbReference>
<feature type="domain" description="EamA" evidence="7">
    <location>
        <begin position="157"/>
        <end position="290"/>
    </location>
</feature>
<evidence type="ECO:0000256" key="6">
    <source>
        <dbReference type="SAM" id="Phobius"/>
    </source>
</evidence>
<evidence type="ECO:0000313" key="9">
    <source>
        <dbReference type="Proteomes" id="UP001595807"/>
    </source>
</evidence>
<dbReference type="InterPro" id="IPR050638">
    <property type="entry name" value="AA-Vitamin_Transporters"/>
</dbReference>
<name>A0ABV8CVU1_9STRE</name>
<feature type="transmembrane region" description="Helical" evidence="6">
    <location>
        <begin position="126"/>
        <end position="146"/>
    </location>
</feature>
<feature type="domain" description="EamA" evidence="7">
    <location>
        <begin position="6"/>
        <end position="144"/>
    </location>
</feature>
<dbReference type="EMBL" id="JBHRZV010000049">
    <property type="protein sequence ID" value="MFC3928259.1"/>
    <property type="molecule type" value="Genomic_DNA"/>
</dbReference>
<dbReference type="InterPro" id="IPR037185">
    <property type="entry name" value="EmrE-like"/>
</dbReference>
<feature type="transmembrane region" description="Helical" evidence="6">
    <location>
        <begin position="41"/>
        <end position="58"/>
    </location>
</feature>
<dbReference type="PANTHER" id="PTHR32322">
    <property type="entry name" value="INNER MEMBRANE TRANSPORTER"/>
    <property type="match status" value="1"/>
</dbReference>
<feature type="transmembrane region" description="Helical" evidence="6">
    <location>
        <begin position="248"/>
        <end position="266"/>
    </location>
</feature>
<dbReference type="SUPFAM" id="SSF103481">
    <property type="entry name" value="Multidrug resistance efflux transporter EmrE"/>
    <property type="match status" value="2"/>
</dbReference>
<feature type="transmembrane region" description="Helical" evidence="6">
    <location>
        <begin position="70"/>
        <end position="90"/>
    </location>
</feature>
<comment type="subcellular location">
    <subcellularLocation>
        <location evidence="1">Endomembrane system</location>
        <topology evidence="1">Multi-pass membrane protein</topology>
    </subcellularLocation>
</comment>
<dbReference type="Pfam" id="PF00892">
    <property type="entry name" value="EamA"/>
    <property type="match status" value="2"/>
</dbReference>
<dbReference type="PANTHER" id="PTHR32322:SF2">
    <property type="entry name" value="EAMA DOMAIN-CONTAINING PROTEIN"/>
    <property type="match status" value="1"/>
</dbReference>
<feature type="transmembrane region" description="Helical" evidence="6">
    <location>
        <begin position="158"/>
        <end position="175"/>
    </location>
</feature>
<protein>
    <submittedName>
        <fullName evidence="8">DMT family transporter</fullName>
    </submittedName>
</protein>
<feature type="transmembrane region" description="Helical" evidence="6">
    <location>
        <begin position="96"/>
        <end position="119"/>
    </location>
</feature>
<keyword evidence="9" id="KW-1185">Reference proteome</keyword>
<comment type="caution">
    <text evidence="8">The sequence shown here is derived from an EMBL/GenBank/DDBJ whole genome shotgun (WGS) entry which is preliminary data.</text>
</comment>
<feature type="transmembrane region" description="Helical" evidence="6">
    <location>
        <begin position="187"/>
        <end position="207"/>
    </location>
</feature>
<evidence type="ECO:0000256" key="4">
    <source>
        <dbReference type="ARBA" id="ARBA00022989"/>
    </source>
</evidence>
<feature type="transmembrane region" description="Helical" evidence="6">
    <location>
        <begin position="213"/>
        <end position="236"/>
    </location>
</feature>
<proteinExistence type="inferred from homology"/>
<reference evidence="9" key="1">
    <citation type="journal article" date="2019" name="Int. J. Syst. Evol. Microbiol.">
        <title>The Global Catalogue of Microorganisms (GCM) 10K type strain sequencing project: providing services to taxonomists for standard genome sequencing and annotation.</title>
        <authorList>
            <consortium name="The Broad Institute Genomics Platform"/>
            <consortium name="The Broad Institute Genome Sequencing Center for Infectious Disease"/>
            <person name="Wu L."/>
            <person name="Ma J."/>
        </authorList>
    </citation>
    <scope>NUCLEOTIDE SEQUENCE [LARGE SCALE GENOMIC DNA]</scope>
    <source>
        <strain evidence="9">CCUG 67170</strain>
    </source>
</reference>
<evidence type="ECO:0000259" key="7">
    <source>
        <dbReference type="Pfam" id="PF00892"/>
    </source>
</evidence>
<evidence type="ECO:0000256" key="2">
    <source>
        <dbReference type="ARBA" id="ARBA00007362"/>
    </source>
</evidence>
<evidence type="ECO:0000256" key="1">
    <source>
        <dbReference type="ARBA" id="ARBA00004127"/>
    </source>
</evidence>
<keyword evidence="4 6" id="KW-1133">Transmembrane helix</keyword>
<dbReference type="RefSeq" id="WP_380426645.1">
    <property type="nucleotide sequence ID" value="NZ_JBHRZV010000049.1"/>
</dbReference>
<organism evidence="8 9">
    <name type="scientific">Streptococcus caprae</name>
    <dbReference type="NCBI Taxonomy" id="1640501"/>
    <lineage>
        <taxon>Bacteria</taxon>
        <taxon>Bacillati</taxon>
        <taxon>Bacillota</taxon>
        <taxon>Bacilli</taxon>
        <taxon>Lactobacillales</taxon>
        <taxon>Streptococcaceae</taxon>
        <taxon>Streptococcus</taxon>
    </lineage>
</organism>
<keyword evidence="3 6" id="KW-0812">Transmembrane</keyword>
<evidence type="ECO:0000256" key="5">
    <source>
        <dbReference type="ARBA" id="ARBA00023136"/>
    </source>
</evidence>
<keyword evidence="5 6" id="KW-0472">Membrane</keyword>
<accession>A0ABV8CVU1</accession>
<evidence type="ECO:0000256" key="3">
    <source>
        <dbReference type="ARBA" id="ARBA00022692"/>
    </source>
</evidence>
<sequence>MTKELKGSLMVLIAGCAWGISGVSGQFLMDQGVSVKLLTSLRLIIAGLVLTGIVGLSQPQQLKKIVKDKGTLVGIFIFAIFGLVLNQFAYLQAIRYTNAGTATVLQYITPVLILAFVCLKNRTRPTLAEVVAIVLAIGGTFVIATHGKLGSLAITPTGLFWGILSAFTYAAYILIPVRLIQKWGSLAVIGLAMLMGGLVFPLATQAWQYEVHLSLSTLLAYLGLIGIGTIFAYTVFLKGVSLVGAVKGSLLASIEPIAAVFFSVILVHETFYAVDIIGMAMIISAVTLVSLRDLLAEKQAKQVEH</sequence>
<comment type="similarity">
    <text evidence="2">Belongs to the EamA transporter family.</text>
</comment>
<gene>
    <name evidence="8" type="ORF">ACFORF_06730</name>
</gene>
<feature type="transmembrane region" description="Helical" evidence="6">
    <location>
        <begin position="272"/>
        <end position="291"/>
    </location>
</feature>
<dbReference type="InterPro" id="IPR000620">
    <property type="entry name" value="EamA_dom"/>
</dbReference>
<evidence type="ECO:0000313" key="8">
    <source>
        <dbReference type="EMBL" id="MFC3928259.1"/>
    </source>
</evidence>